<dbReference type="EMBL" id="JALHAP010000071">
    <property type="protein sequence ID" value="MCT4701092.1"/>
    <property type="molecule type" value="Genomic_DNA"/>
</dbReference>
<comment type="caution">
    <text evidence="1">The sequence shown here is derived from an EMBL/GenBank/DDBJ whole genome shotgun (WGS) entry which is preliminary data.</text>
</comment>
<dbReference type="Pfam" id="PF07302">
    <property type="entry name" value="AroM"/>
    <property type="match status" value="1"/>
</dbReference>
<evidence type="ECO:0000313" key="1">
    <source>
        <dbReference type="EMBL" id="MCT4701092.1"/>
    </source>
</evidence>
<dbReference type="InterPro" id="IPR010843">
    <property type="entry name" value="Uncharacterised_AroM"/>
</dbReference>
<sequence>MKPALAILTIGVVPVSEILPLLTEHISEDRIKHVMLLGNMSREEVIAEFGPEQGEEEILTLLADKTLAHVGKRKVEQALQGVIKLLDRQEYDVILLMSTERFNGLVAHNGILLEPERIIPPLVASIVDGHQVGIILPVPELLKSQHKKWQQLEKTPLYELANPVHGTDEDLLNAGKKLLAEGADVLVLDCLGFHQKHRDMLQKALDVPVLLSNVLIARLASELLA</sequence>
<accession>A0A9X3AMC6</accession>
<organism evidence="1 2">
    <name type="scientific">Dryocola boscaweniae</name>
    <dbReference type="NCBI Taxonomy" id="2925397"/>
    <lineage>
        <taxon>Bacteria</taxon>
        <taxon>Pseudomonadati</taxon>
        <taxon>Pseudomonadota</taxon>
        <taxon>Gammaproteobacteria</taxon>
        <taxon>Enterobacterales</taxon>
        <taxon>Enterobacteriaceae</taxon>
        <taxon>Dryocola</taxon>
    </lineage>
</organism>
<protein>
    <submittedName>
        <fullName evidence="1">AroM family protein</fullName>
    </submittedName>
</protein>
<dbReference type="RefSeq" id="WP_271121821.1">
    <property type="nucleotide sequence ID" value="NZ_JALHAN010000057.1"/>
</dbReference>
<name>A0A9X3AMC6_9ENTR</name>
<reference evidence="1" key="1">
    <citation type="submission" date="2022-03" db="EMBL/GenBank/DDBJ databases">
        <title>Proposal of a novel genus Dryocolo and two novel species.</title>
        <authorList>
            <person name="Maddock D.W."/>
            <person name="Brady C.L."/>
            <person name="Denman S."/>
            <person name="Arnold D."/>
        </authorList>
    </citation>
    <scope>NUCLEOTIDE SEQUENCE</scope>
    <source>
        <strain evidence="1">H6W4</strain>
    </source>
</reference>
<evidence type="ECO:0000313" key="2">
    <source>
        <dbReference type="Proteomes" id="UP001150641"/>
    </source>
</evidence>
<dbReference type="AlphaFoldDB" id="A0A9X3AMC6"/>
<keyword evidence="2" id="KW-1185">Reference proteome</keyword>
<dbReference type="Proteomes" id="UP001150641">
    <property type="component" value="Unassembled WGS sequence"/>
</dbReference>
<proteinExistence type="predicted"/>
<gene>
    <name evidence="1" type="ORF">MUA00_04635</name>
</gene>
<dbReference type="NCBIfam" id="NF007788">
    <property type="entry name" value="PRK10481.1"/>
    <property type="match status" value="1"/>
</dbReference>